<dbReference type="RefSeq" id="WP_344674110.1">
    <property type="nucleotide sequence ID" value="NZ_BAAAZI010000006.1"/>
</dbReference>
<evidence type="ECO:0000313" key="3">
    <source>
        <dbReference type="Proteomes" id="UP001500101"/>
    </source>
</evidence>
<feature type="chain" id="PRO_5045869973" description="Lipocalin-like protein" evidence="1">
    <location>
        <begin position="19"/>
        <end position="133"/>
    </location>
</feature>
<dbReference type="EMBL" id="BAAAZI010000006">
    <property type="protein sequence ID" value="GAA4138740.1"/>
    <property type="molecule type" value="Genomic_DNA"/>
</dbReference>
<proteinExistence type="predicted"/>
<sequence length="133" mass="15108">MKKLVYICLAAPLIWSCAAGQSGPKKPKIEGNWQWQQSSGGFAGRTTTPESSNQSRHLQITKDSVFSYQNGELLSARPYGLKFGKIPLMSQESWYYDEGDQIKVAVIRQDSLLILKENCADCFEHRYVKMKEK</sequence>
<feature type="signal peptide" evidence="1">
    <location>
        <begin position="1"/>
        <end position="18"/>
    </location>
</feature>
<accession>A0ABP7YN69</accession>
<dbReference type="Proteomes" id="UP001500101">
    <property type="component" value="Unassembled WGS sequence"/>
</dbReference>
<protein>
    <recommendedName>
        <fullName evidence="4">Lipocalin-like protein</fullName>
    </recommendedName>
</protein>
<evidence type="ECO:0000256" key="1">
    <source>
        <dbReference type="SAM" id="SignalP"/>
    </source>
</evidence>
<keyword evidence="1" id="KW-0732">Signal</keyword>
<keyword evidence="3" id="KW-1185">Reference proteome</keyword>
<evidence type="ECO:0000313" key="2">
    <source>
        <dbReference type="EMBL" id="GAA4138740.1"/>
    </source>
</evidence>
<reference evidence="3" key="1">
    <citation type="journal article" date="2019" name="Int. J. Syst. Evol. Microbiol.">
        <title>The Global Catalogue of Microorganisms (GCM) 10K type strain sequencing project: providing services to taxonomists for standard genome sequencing and annotation.</title>
        <authorList>
            <consortium name="The Broad Institute Genomics Platform"/>
            <consortium name="The Broad Institute Genome Sequencing Center for Infectious Disease"/>
            <person name="Wu L."/>
            <person name="Ma J."/>
        </authorList>
    </citation>
    <scope>NUCLEOTIDE SEQUENCE [LARGE SCALE GENOMIC DNA]</scope>
    <source>
        <strain evidence="3">JCM 16704</strain>
    </source>
</reference>
<name>A0ABP7YN69_9SPHI</name>
<comment type="caution">
    <text evidence="2">The sequence shown here is derived from an EMBL/GenBank/DDBJ whole genome shotgun (WGS) entry which is preliminary data.</text>
</comment>
<evidence type="ECO:0008006" key="4">
    <source>
        <dbReference type="Google" id="ProtNLM"/>
    </source>
</evidence>
<gene>
    <name evidence="2" type="ORF">GCM10022216_16090</name>
</gene>
<organism evidence="2 3">
    <name type="scientific">Sphingobacterium kyonggiense</name>
    <dbReference type="NCBI Taxonomy" id="714075"/>
    <lineage>
        <taxon>Bacteria</taxon>
        <taxon>Pseudomonadati</taxon>
        <taxon>Bacteroidota</taxon>
        <taxon>Sphingobacteriia</taxon>
        <taxon>Sphingobacteriales</taxon>
        <taxon>Sphingobacteriaceae</taxon>
        <taxon>Sphingobacterium</taxon>
    </lineage>
</organism>